<feature type="transmembrane region" description="Helical" evidence="8">
    <location>
        <begin position="20"/>
        <end position="39"/>
    </location>
</feature>
<feature type="transmembrane region" description="Helical" evidence="8">
    <location>
        <begin position="218"/>
        <end position="241"/>
    </location>
</feature>
<sequence length="368" mass="41116">MRVTALVKRIFRQMLRDKRALALMMVAPLLIMTLLHYLFNGNTVKPLVGITGADASLVKQLKSKDLIVKQYDHVNNPKDTVIEDDLDALLQLKDEEFNLTLKNDDPSAAKPLQIKIQQSIAAENAKKQTKKLKTFIKTVQSKLPGVPIKLDSAKAPTIQTDYVYGSKNATFFDKLGAIFVGFFVFFFVFLISGIALLKERTTGTLDRLMATPIQRRDIVFGYLLGYGIFAVIQTVIVVFFAVKVLDIMLVGSIWNVILINLTLALVALSLGILLSAFANSEFQMMQFIPIVIVPQIFFAGIFPVEGMADWLQVIARCMPMYYGGDALQGVMYRGEGLRNISGDLFVLLGFALVFIVLNVFALKKYRKI</sequence>
<reference evidence="11 12" key="1">
    <citation type="submission" date="2019-03" db="EMBL/GenBank/DDBJ databases">
        <title>Bacillus niacini sp. nov. a Nicotinate-Metabolizing Mesophile Isolated from Soil.</title>
        <authorList>
            <person name="Zhang G."/>
        </authorList>
    </citation>
    <scope>NUCLEOTIDE SEQUENCE [LARGE SCALE GENOMIC DNA]</scope>
    <source>
        <strain evidence="11 12">WN066</strain>
    </source>
</reference>
<dbReference type="EMBL" id="SMYO01000002">
    <property type="protein sequence ID" value="TDK63905.1"/>
    <property type="molecule type" value="Genomic_DNA"/>
</dbReference>
<evidence type="ECO:0000256" key="4">
    <source>
        <dbReference type="ARBA" id="ARBA00022475"/>
    </source>
</evidence>
<evidence type="ECO:0000256" key="1">
    <source>
        <dbReference type="ARBA" id="ARBA00004651"/>
    </source>
</evidence>
<dbReference type="Proteomes" id="UP000295132">
    <property type="component" value="Unassembled WGS sequence"/>
</dbReference>
<evidence type="ECO:0000313" key="13">
    <source>
        <dbReference type="Proteomes" id="UP001178888"/>
    </source>
</evidence>
<evidence type="ECO:0000259" key="9">
    <source>
        <dbReference type="PROSITE" id="PS51012"/>
    </source>
</evidence>
<feature type="transmembrane region" description="Helical" evidence="8">
    <location>
        <begin position="344"/>
        <end position="362"/>
    </location>
</feature>
<name>A0A4R5VX04_9BACI</name>
<dbReference type="Pfam" id="PF12698">
    <property type="entry name" value="ABC2_membrane_3"/>
    <property type="match status" value="1"/>
</dbReference>
<evidence type="ECO:0000256" key="6">
    <source>
        <dbReference type="ARBA" id="ARBA00022989"/>
    </source>
</evidence>
<accession>A0A4R5VX04</accession>
<comment type="similarity">
    <text evidence="2">Belongs to the ABC-2 integral membrane protein family.</text>
</comment>
<dbReference type="GO" id="GO:0140359">
    <property type="term" value="F:ABC-type transporter activity"/>
    <property type="evidence" value="ECO:0007669"/>
    <property type="project" value="InterPro"/>
</dbReference>
<dbReference type="PANTHER" id="PTHR30294:SF38">
    <property type="entry name" value="TRANSPORT PERMEASE PROTEIN"/>
    <property type="match status" value="1"/>
</dbReference>
<dbReference type="InterPro" id="IPR051449">
    <property type="entry name" value="ABC-2_transporter_component"/>
</dbReference>
<evidence type="ECO:0000256" key="7">
    <source>
        <dbReference type="ARBA" id="ARBA00023136"/>
    </source>
</evidence>
<comment type="subcellular location">
    <subcellularLocation>
        <location evidence="1">Cell membrane</location>
        <topology evidence="1">Multi-pass membrane protein</topology>
    </subcellularLocation>
</comment>
<dbReference type="InterPro" id="IPR047817">
    <property type="entry name" value="ABC2_TM_bact-type"/>
</dbReference>
<dbReference type="AlphaFoldDB" id="A0A4R5VX04"/>
<evidence type="ECO:0000256" key="5">
    <source>
        <dbReference type="ARBA" id="ARBA00022692"/>
    </source>
</evidence>
<dbReference type="InterPro" id="IPR013525">
    <property type="entry name" value="ABC2_TM"/>
</dbReference>
<keyword evidence="7 8" id="KW-0472">Membrane</keyword>
<evidence type="ECO:0000256" key="3">
    <source>
        <dbReference type="ARBA" id="ARBA00022448"/>
    </source>
</evidence>
<protein>
    <submittedName>
        <fullName evidence="11">ABC transporter permease</fullName>
    </submittedName>
</protein>
<dbReference type="Proteomes" id="UP001178888">
    <property type="component" value="Unassembled WGS sequence"/>
</dbReference>
<keyword evidence="13" id="KW-1185">Reference proteome</keyword>
<dbReference type="RefSeq" id="WP_133332865.1">
    <property type="nucleotide sequence ID" value="NZ_JAVGVR010000001.1"/>
</dbReference>
<organism evidence="11 12">
    <name type="scientific">Bacillus salipaludis</name>
    <dbReference type="NCBI Taxonomy" id="2547811"/>
    <lineage>
        <taxon>Bacteria</taxon>
        <taxon>Bacillati</taxon>
        <taxon>Bacillota</taxon>
        <taxon>Bacilli</taxon>
        <taxon>Bacillales</taxon>
        <taxon>Bacillaceae</taxon>
        <taxon>Bacillus</taxon>
    </lineage>
</organism>
<feature type="transmembrane region" description="Helical" evidence="8">
    <location>
        <begin position="287"/>
        <end position="304"/>
    </location>
</feature>
<feature type="domain" description="ABC transmembrane type-2" evidence="9">
    <location>
        <begin position="140"/>
        <end position="365"/>
    </location>
</feature>
<evidence type="ECO:0000313" key="10">
    <source>
        <dbReference type="EMBL" id="MDQ6595247.1"/>
    </source>
</evidence>
<feature type="transmembrane region" description="Helical" evidence="8">
    <location>
        <begin position="175"/>
        <end position="197"/>
    </location>
</feature>
<keyword evidence="3" id="KW-0813">Transport</keyword>
<feature type="transmembrane region" description="Helical" evidence="8">
    <location>
        <begin position="253"/>
        <end position="275"/>
    </location>
</feature>
<keyword evidence="4" id="KW-1003">Cell membrane</keyword>
<proteinExistence type="inferred from homology"/>
<reference evidence="10" key="2">
    <citation type="submission" date="2023-08" db="EMBL/GenBank/DDBJ databases">
        <title>Nitrogen cycling bacteria in agricultural field soils.</title>
        <authorList>
            <person name="Jang J."/>
        </authorList>
    </citation>
    <scope>NUCLEOTIDE SEQUENCE</scope>
    <source>
        <strain evidence="10">PS3-36</strain>
    </source>
</reference>
<evidence type="ECO:0000256" key="2">
    <source>
        <dbReference type="ARBA" id="ARBA00007783"/>
    </source>
</evidence>
<gene>
    <name evidence="11" type="ORF">E2K98_03290</name>
    <name evidence="10" type="ORF">RCG21_02040</name>
</gene>
<evidence type="ECO:0000313" key="11">
    <source>
        <dbReference type="EMBL" id="TDK63905.1"/>
    </source>
</evidence>
<dbReference type="GO" id="GO:0005886">
    <property type="term" value="C:plasma membrane"/>
    <property type="evidence" value="ECO:0007669"/>
    <property type="project" value="UniProtKB-SubCell"/>
</dbReference>
<dbReference type="PANTHER" id="PTHR30294">
    <property type="entry name" value="MEMBRANE COMPONENT OF ABC TRANSPORTER YHHJ-RELATED"/>
    <property type="match status" value="1"/>
</dbReference>
<dbReference type="EMBL" id="JAVGVR010000001">
    <property type="protein sequence ID" value="MDQ6595247.1"/>
    <property type="molecule type" value="Genomic_DNA"/>
</dbReference>
<evidence type="ECO:0000313" key="12">
    <source>
        <dbReference type="Proteomes" id="UP000295132"/>
    </source>
</evidence>
<comment type="caution">
    <text evidence="11">The sequence shown here is derived from an EMBL/GenBank/DDBJ whole genome shotgun (WGS) entry which is preliminary data.</text>
</comment>
<evidence type="ECO:0000256" key="8">
    <source>
        <dbReference type="SAM" id="Phobius"/>
    </source>
</evidence>
<dbReference type="PROSITE" id="PS51012">
    <property type="entry name" value="ABC_TM2"/>
    <property type="match status" value="1"/>
</dbReference>
<keyword evidence="5 8" id="KW-0812">Transmembrane</keyword>
<keyword evidence="6 8" id="KW-1133">Transmembrane helix</keyword>